<evidence type="ECO:0000313" key="3">
    <source>
        <dbReference type="Proteomes" id="UP000186015"/>
    </source>
</evidence>
<evidence type="ECO:0000256" key="1">
    <source>
        <dbReference type="SAM" id="Phobius"/>
    </source>
</evidence>
<dbReference type="EMBL" id="FOAT01000012">
    <property type="protein sequence ID" value="SEL12556.1"/>
    <property type="molecule type" value="Genomic_DNA"/>
</dbReference>
<feature type="transmembrane region" description="Helical" evidence="1">
    <location>
        <begin position="38"/>
        <end position="58"/>
    </location>
</feature>
<proteinExistence type="predicted"/>
<accession>A0A1H7MMM3</accession>
<keyword evidence="1" id="KW-0812">Transmembrane</keyword>
<dbReference type="OrthoDB" id="1869141at2"/>
<sequence length="64" mass="6910">MNKKKMSEWLYRALRTFGQAAIGYIGANIALTDTSDSQALRVLLTAAIAAGISALMNADLNHEK</sequence>
<protein>
    <recommendedName>
        <fullName evidence="4">Phage r1t holin</fullName>
    </recommendedName>
</protein>
<keyword evidence="1" id="KW-0472">Membrane</keyword>
<dbReference type="RefSeq" id="WP_074834274.1">
    <property type="nucleotide sequence ID" value="NZ_FOAT01000012.1"/>
</dbReference>
<dbReference type="AlphaFoldDB" id="A0A1H7MMM3"/>
<keyword evidence="1" id="KW-1133">Transmembrane helix</keyword>
<dbReference type="Proteomes" id="UP000186015">
    <property type="component" value="Unassembled WGS sequence"/>
</dbReference>
<name>A0A1H7MMM3_RUMAL</name>
<gene>
    <name evidence="2" type="ORF">SAMN05216469_11263</name>
</gene>
<evidence type="ECO:0008006" key="4">
    <source>
        <dbReference type="Google" id="ProtNLM"/>
    </source>
</evidence>
<reference evidence="2 3" key="1">
    <citation type="submission" date="2016-10" db="EMBL/GenBank/DDBJ databases">
        <authorList>
            <person name="de Groot N.N."/>
        </authorList>
    </citation>
    <scope>NUCLEOTIDE SEQUENCE [LARGE SCALE GENOMIC DNA]</scope>
    <source>
        <strain evidence="2 3">KH2T6</strain>
    </source>
</reference>
<evidence type="ECO:0000313" key="2">
    <source>
        <dbReference type="EMBL" id="SEL12556.1"/>
    </source>
</evidence>
<feature type="transmembrane region" description="Helical" evidence="1">
    <location>
        <begin position="12"/>
        <end position="32"/>
    </location>
</feature>
<organism evidence="2 3">
    <name type="scientific">Ruminococcus albus</name>
    <dbReference type="NCBI Taxonomy" id="1264"/>
    <lineage>
        <taxon>Bacteria</taxon>
        <taxon>Bacillati</taxon>
        <taxon>Bacillota</taxon>
        <taxon>Clostridia</taxon>
        <taxon>Eubacteriales</taxon>
        <taxon>Oscillospiraceae</taxon>
        <taxon>Ruminococcus</taxon>
    </lineage>
</organism>